<dbReference type="Proteomes" id="UP001154282">
    <property type="component" value="Unassembled WGS sequence"/>
</dbReference>
<keyword evidence="1" id="KW-0472">Membrane</keyword>
<sequence>MFDSSSSMRRGGGGTSLAKTIAFSFLMWLCFFGFEILGLPSCNGIDY</sequence>
<comment type="caution">
    <text evidence="2">The sequence shown here is derived from an EMBL/GenBank/DDBJ whole genome shotgun (WGS) entry which is preliminary data.</text>
</comment>
<keyword evidence="1" id="KW-0812">Transmembrane</keyword>
<evidence type="ECO:0000313" key="3">
    <source>
        <dbReference type="Proteomes" id="UP001154282"/>
    </source>
</evidence>
<keyword evidence="3" id="KW-1185">Reference proteome</keyword>
<protein>
    <submittedName>
        <fullName evidence="2">Uncharacterized protein</fullName>
    </submittedName>
</protein>
<proteinExistence type="predicted"/>
<keyword evidence="1" id="KW-1133">Transmembrane helix</keyword>
<feature type="transmembrane region" description="Helical" evidence="1">
    <location>
        <begin position="21"/>
        <end position="39"/>
    </location>
</feature>
<dbReference type="EMBL" id="CAMGYJ010000006">
    <property type="protein sequence ID" value="CAI0437930.1"/>
    <property type="molecule type" value="Genomic_DNA"/>
</dbReference>
<dbReference type="AlphaFoldDB" id="A0AAV0LUR0"/>
<name>A0AAV0LUR0_9ROSI</name>
<gene>
    <name evidence="2" type="ORF">LITE_LOCUS25637</name>
</gene>
<organism evidence="2 3">
    <name type="scientific">Linum tenue</name>
    <dbReference type="NCBI Taxonomy" id="586396"/>
    <lineage>
        <taxon>Eukaryota</taxon>
        <taxon>Viridiplantae</taxon>
        <taxon>Streptophyta</taxon>
        <taxon>Embryophyta</taxon>
        <taxon>Tracheophyta</taxon>
        <taxon>Spermatophyta</taxon>
        <taxon>Magnoliopsida</taxon>
        <taxon>eudicotyledons</taxon>
        <taxon>Gunneridae</taxon>
        <taxon>Pentapetalae</taxon>
        <taxon>rosids</taxon>
        <taxon>fabids</taxon>
        <taxon>Malpighiales</taxon>
        <taxon>Linaceae</taxon>
        <taxon>Linum</taxon>
    </lineage>
</organism>
<evidence type="ECO:0000256" key="1">
    <source>
        <dbReference type="SAM" id="Phobius"/>
    </source>
</evidence>
<reference evidence="2" key="1">
    <citation type="submission" date="2022-08" db="EMBL/GenBank/DDBJ databases">
        <authorList>
            <person name="Gutierrez-Valencia J."/>
        </authorList>
    </citation>
    <scope>NUCLEOTIDE SEQUENCE</scope>
</reference>
<evidence type="ECO:0000313" key="2">
    <source>
        <dbReference type="EMBL" id="CAI0437930.1"/>
    </source>
</evidence>
<accession>A0AAV0LUR0</accession>